<name>A0A3R7KTZ0_9TRYP</name>
<evidence type="ECO:0000256" key="1">
    <source>
        <dbReference type="ARBA" id="ARBA00022737"/>
    </source>
</evidence>
<dbReference type="Pfam" id="PF12796">
    <property type="entry name" value="Ank_2"/>
    <property type="match status" value="1"/>
</dbReference>
<evidence type="ECO:0000256" key="2">
    <source>
        <dbReference type="ARBA" id="ARBA00023043"/>
    </source>
</evidence>
<protein>
    <submittedName>
        <fullName evidence="5">Uncharacterized protein</fullName>
    </submittedName>
</protein>
<keyword evidence="2" id="KW-0040">ANK repeat</keyword>
<keyword evidence="4" id="KW-1133">Transmembrane helix</keyword>
<dbReference type="InterPro" id="IPR002110">
    <property type="entry name" value="Ankyrin_rpt"/>
</dbReference>
<dbReference type="RefSeq" id="XP_029226811.1">
    <property type="nucleotide sequence ID" value="XM_029373139.1"/>
</dbReference>
<dbReference type="PANTHER" id="PTHR24198">
    <property type="entry name" value="ANKYRIN REPEAT AND PROTEIN KINASE DOMAIN-CONTAINING PROTEIN"/>
    <property type="match status" value="1"/>
</dbReference>
<dbReference type="SUPFAM" id="SSF48403">
    <property type="entry name" value="Ankyrin repeat"/>
    <property type="match status" value="1"/>
</dbReference>
<keyword evidence="6" id="KW-1185">Reference proteome</keyword>
<dbReference type="Proteomes" id="UP000284403">
    <property type="component" value="Unassembled WGS sequence"/>
</dbReference>
<feature type="transmembrane region" description="Helical" evidence="4">
    <location>
        <begin position="507"/>
        <end position="526"/>
    </location>
</feature>
<organism evidence="5 6">
    <name type="scientific">Trypanosoma conorhini</name>
    <dbReference type="NCBI Taxonomy" id="83891"/>
    <lineage>
        <taxon>Eukaryota</taxon>
        <taxon>Discoba</taxon>
        <taxon>Euglenozoa</taxon>
        <taxon>Kinetoplastea</taxon>
        <taxon>Metakinetoplastina</taxon>
        <taxon>Trypanosomatida</taxon>
        <taxon>Trypanosomatidae</taxon>
        <taxon>Trypanosoma</taxon>
    </lineage>
</organism>
<evidence type="ECO:0000313" key="6">
    <source>
        <dbReference type="Proteomes" id="UP000284403"/>
    </source>
</evidence>
<reference evidence="5 6" key="1">
    <citation type="journal article" date="2018" name="BMC Genomics">
        <title>Genomic comparison of Trypanosoma conorhini and Trypanosoma rangeli to Trypanosoma cruzi strains of high and low virulence.</title>
        <authorList>
            <person name="Bradwell K.R."/>
            <person name="Koparde V.N."/>
            <person name="Matveyev A.V."/>
            <person name="Serrano M.G."/>
            <person name="Alves J.M."/>
            <person name="Parikh H."/>
            <person name="Huang B."/>
            <person name="Lee V."/>
            <person name="Espinosa-Alvarez O."/>
            <person name="Ortiz P.A."/>
            <person name="Costa-Martins A.G."/>
            <person name="Teixeira M.M."/>
            <person name="Buck G.A."/>
        </authorList>
    </citation>
    <scope>NUCLEOTIDE SEQUENCE [LARGE SCALE GENOMIC DNA]</scope>
    <source>
        <strain evidence="5 6">025E</strain>
    </source>
</reference>
<evidence type="ECO:0000256" key="3">
    <source>
        <dbReference type="SAM" id="MobiDB-lite"/>
    </source>
</evidence>
<dbReference type="PANTHER" id="PTHR24198:SF165">
    <property type="entry name" value="ANKYRIN REPEAT-CONTAINING PROTEIN-RELATED"/>
    <property type="match status" value="1"/>
</dbReference>
<dbReference type="InterPro" id="IPR036770">
    <property type="entry name" value="Ankyrin_rpt-contain_sf"/>
</dbReference>
<gene>
    <name evidence="5" type="ORF">Tco025E_06259</name>
</gene>
<feature type="compositionally biased region" description="Basic and acidic residues" evidence="3">
    <location>
        <begin position="418"/>
        <end position="436"/>
    </location>
</feature>
<proteinExistence type="predicted"/>
<dbReference type="SMART" id="SM00248">
    <property type="entry name" value="ANK"/>
    <property type="match status" value="7"/>
</dbReference>
<dbReference type="EMBL" id="MKKU01000405">
    <property type="protein sequence ID" value="RNF13441.1"/>
    <property type="molecule type" value="Genomic_DNA"/>
</dbReference>
<feature type="region of interest" description="Disordered" evidence="3">
    <location>
        <begin position="418"/>
        <end position="455"/>
    </location>
</feature>
<dbReference type="AlphaFoldDB" id="A0A3R7KTZ0"/>
<keyword evidence="4" id="KW-0812">Transmembrane</keyword>
<comment type="caution">
    <text evidence="5">The sequence shown here is derived from an EMBL/GenBank/DDBJ whole genome shotgun (WGS) entry which is preliminary data.</text>
</comment>
<keyword evidence="1" id="KW-0677">Repeat</keyword>
<dbReference type="OrthoDB" id="10254927at2759"/>
<dbReference type="Gene3D" id="1.25.40.20">
    <property type="entry name" value="Ankyrin repeat-containing domain"/>
    <property type="match status" value="3"/>
</dbReference>
<sequence>MKRKAAKNVRKPAPKLSASDTEVQFWNCLKKGDVVGLEEVLLARTEDKETGAGTLAVNRELAALLVNRPNSRKMLPLSYAVRQRVDEAGLHLLLRAGANVDAAEDSAERSTALHAACWGEDDAAVALLLRCGANPLVTDAEGRTPLHVLASLNAAALFSYVLEAATTHNADREGGPLGLDGRSPVVVSAFELLAVKDLSQFTVLHTAVSEIDNGSDGVLVELLDFLTQMANTDPAAVEALVNAKAGAECTALHLLLSYPSLNEGALLRTVERLLQLGANPAAVDECGHTPFSVLLLAYSGATAAGVLSLLLHALLKRGGKKGIEEAFLHHSVANGFTLIHHAIATQNVDAVKLMVEFLNSVDGAEEANYVRRWLGEVLTKDGVHVAFMLAERGCDEIAQVLLHAGAIDEAAYNRCKEDREKENESQAREQRVKAEEAQGGSDGNDAPCSEKNTGDYSGFGTTAHVGSRVQQARKARAHAATHRRRQTQHPVDRGNTEGFAVNWNSKFFWLLLAVTLLLASLVLRSYSVMRGAMKTT</sequence>
<evidence type="ECO:0000256" key="4">
    <source>
        <dbReference type="SAM" id="Phobius"/>
    </source>
</evidence>
<accession>A0A3R7KTZ0</accession>
<dbReference type="GeneID" id="40319870"/>
<evidence type="ECO:0000313" key="5">
    <source>
        <dbReference type="EMBL" id="RNF13441.1"/>
    </source>
</evidence>
<keyword evidence="4" id="KW-0472">Membrane</keyword>